<dbReference type="AlphaFoldDB" id="A0A423H7D4"/>
<dbReference type="Proteomes" id="UP000286071">
    <property type="component" value="Unassembled WGS sequence"/>
</dbReference>
<dbReference type="InterPro" id="IPR036291">
    <property type="entry name" value="NAD(P)-bd_dom_sf"/>
</dbReference>
<dbReference type="SUPFAM" id="SSF51735">
    <property type="entry name" value="NAD(P)-binding Rossmann-fold domains"/>
    <property type="match status" value="1"/>
</dbReference>
<reference evidence="3 4" key="1">
    <citation type="submission" date="2016-10" db="EMBL/GenBank/DDBJ databases">
        <title>Comparative genome analysis of multiple Pseudomonas spp. focuses on biocontrol and plant growth promoting traits.</title>
        <authorList>
            <person name="Tao X.-Y."/>
            <person name="Taylor C.G."/>
        </authorList>
    </citation>
    <scope>NUCLEOTIDE SEQUENCE [LARGE SCALE GENOMIC DNA]</scope>
    <source>
        <strain evidence="3 4">48H11</strain>
    </source>
</reference>
<dbReference type="FunFam" id="3.40.50.720:FF:000084">
    <property type="entry name" value="Short-chain dehydrogenase reductase"/>
    <property type="match status" value="1"/>
</dbReference>
<proteinExistence type="inferred from homology"/>
<sequence>MSIALELEGRRALVTGGTKGIGEAVVSRLHEAGVKVLVAARSRPEHLPENIFVSADITTSEGCASVIDAVHDRLGGLDIIVHVAGGSSAPAGGYAMLDDQEWQRALDLNLLSAVRLDRALLPMLLKQGSGVIIHVTSIQNQLPLPESTLAYAAAKAALSNYSKGLSKEVSPKGVRVVRVSPGWVETEASVAFVKEIARQNGTDYEGGRQIVMGSLGGIPIGRPARPKEVADLIAFLVSPLASSITGTEYVIDGGTVPTV</sequence>
<dbReference type="PANTHER" id="PTHR42760:SF133">
    <property type="entry name" value="3-OXOACYL-[ACYL-CARRIER-PROTEIN] REDUCTASE"/>
    <property type="match status" value="1"/>
</dbReference>
<dbReference type="RefSeq" id="WP_123425505.1">
    <property type="nucleotide sequence ID" value="NZ_MOBJ01000008.1"/>
</dbReference>
<dbReference type="NCBIfam" id="NF005095">
    <property type="entry name" value="PRK06523.1"/>
    <property type="match status" value="1"/>
</dbReference>
<accession>A0A423H7D4</accession>
<dbReference type="EMBL" id="MOBJ01000008">
    <property type="protein sequence ID" value="RON09108.1"/>
    <property type="molecule type" value="Genomic_DNA"/>
</dbReference>
<evidence type="ECO:0000256" key="1">
    <source>
        <dbReference type="ARBA" id="ARBA00006484"/>
    </source>
</evidence>
<protein>
    <submittedName>
        <fullName evidence="3">Short-chain dehydrogenase</fullName>
    </submittedName>
</protein>
<gene>
    <name evidence="3" type="ORF">BK659_12800</name>
</gene>
<dbReference type="PROSITE" id="PS00061">
    <property type="entry name" value="ADH_SHORT"/>
    <property type="match status" value="1"/>
</dbReference>
<dbReference type="PRINTS" id="PR00080">
    <property type="entry name" value="SDRFAMILY"/>
</dbReference>
<dbReference type="OrthoDB" id="8959163at2"/>
<organism evidence="3 4">
    <name type="scientific">Pseudomonas brassicacearum</name>
    <dbReference type="NCBI Taxonomy" id="930166"/>
    <lineage>
        <taxon>Bacteria</taxon>
        <taxon>Pseudomonadati</taxon>
        <taxon>Pseudomonadota</taxon>
        <taxon>Gammaproteobacteria</taxon>
        <taxon>Pseudomonadales</taxon>
        <taxon>Pseudomonadaceae</taxon>
        <taxon>Pseudomonas</taxon>
    </lineage>
</organism>
<dbReference type="PANTHER" id="PTHR42760">
    <property type="entry name" value="SHORT-CHAIN DEHYDROGENASES/REDUCTASES FAMILY MEMBER"/>
    <property type="match status" value="1"/>
</dbReference>
<evidence type="ECO:0000256" key="2">
    <source>
        <dbReference type="ARBA" id="ARBA00023002"/>
    </source>
</evidence>
<evidence type="ECO:0000313" key="3">
    <source>
        <dbReference type="EMBL" id="RON09108.1"/>
    </source>
</evidence>
<evidence type="ECO:0000313" key="4">
    <source>
        <dbReference type="Proteomes" id="UP000286071"/>
    </source>
</evidence>
<dbReference type="Gene3D" id="3.40.50.720">
    <property type="entry name" value="NAD(P)-binding Rossmann-like Domain"/>
    <property type="match status" value="1"/>
</dbReference>
<keyword evidence="2" id="KW-0560">Oxidoreductase</keyword>
<name>A0A423H7D4_9PSED</name>
<dbReference type="Pfam" id="PF13561">
    <property type="entry name" value="adh_short_C2"/>
    <property type="match status" value="1"/>
</dbReference>
<dbReference type="GO" id="GO:0016616">
    <property type="term" value="F:oxidoreductase activity, acting on the CH-OH group of donors, NAD or NADP as acceptor"/>
    <property type="evidence" value="ECO:0007669"/>
    <property type="project" value="TreeGrafter"/>
</dbReference>
<comment type="caution">
    <text evidence="3">The sequence shown here is derived from an EMBL/GenBank/DDBJ whole genome shotgun (WGS) entry which is preliminary data.</text>
</comment>
<dbReference type="InterPro" id="IPR002347">
    <property type="entry name" value="SDR_fam"/>
</dbReference>
<dbReference type="InterPro" id="IPR020904">
    <property type="entry name" value="Sc_DH/Rdtase_CS"/>
</dbReference>
<dbReference type="PRINTS" id="PR00081">
    <property type="entry name" value="GDHRDH"/>
</dbReference>
<comment type="similarity">
    <text evidence="1">Belongs to the short-chain dehydrogenases/reductases (SDR) family.</text>
</comment>